<dbReference type="CDD" id="cd00009">
    <property type="entry name" value="AAA"/>
    <property type="match status" value="1"/>
</dbReference>
<feature type="compositionally biased region" description="Basic and acidic residues" evidence="1">
    <location>
        <begin position="83"/>
        <end position="111"/>
    </location>
</feature>
<feature type="domain" description="AAA+ ATPase" evidence="2">
    <location>
        <begin position="50"/>
        <end position="365"/>
    </location>
</feature>
<dbReference type="PANTHER" id="PTHR42759:SF1">
    <property type="entry name" value="MAGNESIUM-CHELATASE SUBUNIT CHLD"/>
    <property type="match status" value="1"/>
</dbReference>
<evidence type="ECO:0000256" key="1">
    <source>
        <dbReference type="SAM" id="MobiDB-lite"/>
    </source>
</evidence>
<dbReference type="SMART" id="SM00382">
    <property type="entry name" value="AAA"/>
    <property type="match status" value="1"/>
</dbReference>
<dbReference type="AlphaFoldDB" id="A0A8J7YWM3"/>
<name>A0A8J7YWM3_9ARCH</name>
<dbReference type="SUPFAM" id="SSF52540">
    <property type="entry name" value="P-loop containing nucleoside triphosphate hydrolases"/>
    <property type="match status" value="1"/>
</dbReference>
<dbReference type="InterPro" id="IPR000523">
    <property type="entry name" value="Mg_chelatse_chII-like_cat_dom"/>
</dbReference>
<accession>A0A8J7YWM3</accession>
<dbReference type="InterPro" id="IPR027417">
    <property type="entry name" value="P-loop_NTPase"/>
</dbReference>
<reference evidence="3" key="1">
    <citation type="submission" date="2021-05" db="EMBL/GenBank/DDBJ databases">
        <title>Genomic insights into ecological role and evolution of a novel Thermoplasmata order Candidatus Sysuiplasmatales.</title>
        <authorList>
            <person name="Yuan Y."/>
        </authorList>
    </citation>
    <scope>NUCLEOTIDE SEQUENCE</scope>
    <source>
        <strain evidence="3">TUT19-bin139</strain>
    </source>
</reference>
<dbReference type="Proteomes" id="UP000750197">
    <property type="component" value="Unassembled WGS sequence"/>
</dbReference>
<gene>
    <name evidence="3" type="ORF">KIY12_05670</name>
</gene>
<dbReference type="PANTHER" id="PTHR42759">
    <property type="entry name" value="MOXR FAMILY PROTEIN"/>
    <property type="match status" value="1"/>
</dbReference>
<dbReference type="EMBL" id="JAHEAC010000044">
    <property type="protein sequence ID" value="MBX8644194.1"/>
    <property type="molecule type" value="Genomic_DNA"/>
</dbReference>
<dbReference type="InterPro" id="IPR050764">
    <property type="entry name" value="CbbQ/NirQ/NorQ/GpvN"/>
</dbReference>
<dbReference type="Gene3D" id="3.40.50.300">
    <property type="entry name" value="P-loop containing nucleotide triphosphate hydrolases"/>
    <property type="match status" value="2"/>
</dbReference>
<dbReference type="InterPro" id="IPR003593">
    <property type="entry name" value="AAA+_ATPase"/>
</dbReference>
<keyword evidence="3" id="KW-0547">Nucleotide-binding</keyword>
<sequence>MAAGKDLQENRGHILTEIATTQDIQIPQDPLERVIGQEEAVSLARVAAIQRRNLLLVGPPGVGKSMIARALALHLPPPTQELRVVHNPENPERPTVEIKRGEDAETERSTKEYAGGEIIDPAEAPITVAERLGYRCRSCGTYSSPREIYCPKCQKSKMLGTFAGQGNPFSDIFGNLFEITMGQGLGTDRVTTTRKRFDKEEVVVYERFGDNIRVLDQKALEKRRAIEKQSPHKVIVPYRRNNFVMVAGSSETELLGDVRHDPYGGHSQLGTQPYERVIPGAVHEAHEGVLYIDELPHLGELQRYILTAMQDKVFPIEGHNPQSAGAAVRVDSVPCDFILVASCNIQDLQQIISPLRSRIVGSGYEVLLETTMKDTEENRDRIAQFVAQEIQKDGKIPHATVEALNELIREASRRAKAIDGKDDALTLRLRELGGVVRAAGDSAVMEGSRFIEERHIRQALKRARPVEEQIRDKYGYFYKAVNDELTTAQRHARSEYWYENEVSQEGNKPGYG</sequence>
<evidence type="ECO:0000313" key="3">
    <source>
        <dbReference type="EMBL" id="MBX8644194.1"/>
    </source>
</evidence>
<dbReference type="Gene3D" id="1.10.8.60">
    <property type="match status" value="1"/>
</dbReference>
<evidence type="ECO:0000259" key="2">
    <source>
        <dbReference type="SMART" id="SM00382"/>
    </source>
</evidence>
<feature type="region of interest" description="Disordered" evidence="1">
    <location>
        <begin position="82"/>
        <end position="116"/>
    </location>
</feature>
<dbReference type="GO" id="GO:0005524">
    <property type="term" value="F:ATP binding"/>
    <property type="evidence" value="ECO:0007669"/>
    <property type="project" value="UniProtKB-KW"/>
</dbReference>
<evidence type="ECO:0000313" key="4">
    <source>
        <dbReference type="Proteomes" id="UP000750197"/>
    </source>
</evidence>
<comment type="caution">
    <text evidence="3">The sequence shown here is derived from an EMBL/GenBank/DDBJ whole genome shotgun (WGS) entry which is preliminary data.</text>
</comment>
<organism evidence="3 4">
    <name type="scientific">Candidatus Sysuiplasma superficiale</name>
    <dbReference type="NCBI Taxonomy" id="2823368"/>
    <lineage>
        <taxon>Archaea</taxon>
        <taxon>Methanobacteriati</taxon>
        <taxon>Thermoplasmatota</taxon>
        <taxon>Thermoplasmata</taxon>
        <taxon>Candidatus Sysuiplasmatales</taxon>
        <taxon>Candidatus Sysuiplasmataceae</taxon>
        <taxon>Candidatus Sysuiplasma</taxon>
    </lineage>
</organism>
<protein>
    <submittedName>
        <fullName evidence="3">ATP-binding protein</fullName>
    </submittedName>
</protein>
<dbReference type="Pfam" id="PF01078">
    <property type="entry name" value="Mg_chelatase"/>
    <property type="match status" value="2"/>
</dbReference>
<proteinExistence type="predicted"/>
<keyword evidence="3" id="KW-0067">ATP-binding</keyword>